<feature type="transmembrane region" description="Helical" evidence="1">
    <location>
        <begin position="57"/>
        <end position="80"/>
    </location>
</feature>
<keyword evidence="1" id="KW-1133">Transmembrane helix</keyword>
<sequence>MKWTPAPQDANSAPQWIKTAVTLTYRVLCGLIILAAAAFVSMHLFHVPIELQPIRLLQLFVLSCGFMSISHALRISLLRLPVPIRFSAPVPYGYPGWRTILQSQLVSGCVLLAFGAVLFLL</sequence>
<dbReference type="EMBL" id="JAOCQJ010000003">
    <property type="protein sequence ID" value="MCT7316766.1"/>
    <property type="molecule type" value="Genomic_DNA"/>
</dbReference>
<feature type="transmembrane region" description="Helical" evidence="1">
    <location>
        <begin position="100"/>
        <end position="120"/>
    </location>
</feature>
<protein>
    <recommendedName>
        <fullName evidence="4">Transmembrane protein</fullName>
    </recommendedName>
</protein>
<feature type="transmembrane region" description="Helical" evidence="1">
    <location>
        <begin position="23"/>
        <end position="45"/>
    </location>
</feature>
<keyword evidence="1" id="KW-0472">Membrane</keyword>
<dbReference type="Proteomes" id="UP001164374">
    <property type="component" value="Unassembled WGS sequence"/>
</dbReference>
<proteinExistence type="predicted"/>
<accession>A0AAE3I4P7</accession>
<evidence type="ECO:0000313" key="3">
    <source>
        <dbReference type="Proteomes" id="UP001164374"/>
    </source>
</evidence>
<evidence type="ECO:0000256" key="1">
    <source>
        <dbReference type="SAM" id="Phobius"/>
    </source>
</evidence>
<keyword evidence="1" id="KW-0812">Transmembrane</keyword>
<organism evidence="2 3">
    <name type="scientific">Ralstonia mojiangensis</name>
    <dbReference type="NCBI Taxonomy" id="2953895"/>
    <lineage>
        <taxon>Bacteria</taxon>
        <taxon>Pseudomonadati</taxon>
        <taxon>Pseudomonadota</taxon>
        <taxon>Betaproteobacteria</taxon>
        <taxon>Burkholderiales</taxon>
        <taxon>Burkholderiaceae</taxon>
        <taxon>Ralstonia</taxon>
    </lineage>
</organism>
<evidence type="ECO:0008006" key="4">
    <source>
        <dbReference type="Google" id="ProtNLM"/>
    </source>
</evidence>
<evidence type="ECO:0000313" key="2">
    <source>
        <dbReference type="EMBL" id="MCT7316766.1"/>
    </source>
</evidence>
<reference evidence="2" key="1">
    <citation type="journal article" date="2023" name="Front. Microbiol.">
        <title>Ralstonia chuxiongensis sp. nov., Ralstonia mojiangensis sp. nov., and Ralstonia soli sp. nov., isolated from tobacco fields, are three novel species in the family Burkholderiaceae.</title>
        <authorList>
            <person name="Lu C.H."/>
            <person name="Zhang Y.Y."/>
            <person name="Jiang N."/>
            <person name="Chen W."/>
            <person name="Shao X."/>
            <person name="Zhao Z.M."/>
            <person name="Lu W.L."/>
            <person name="Hu X."/>
            <person name="Xi Y.X."/>
            <person name="Zou S.Y."/>
            <person name="Wei Q.J."/>
            <person name="Lin Z.L."/>
            <person name="Gong L."/>
            <person name="Gai X.T."/>
            <person name="Zhang L.Q."/>
            <person name="Li J.Y."/>
            <person name="Jin Y."/>
            <person name="Xia Z.Y."/>
        </authorList>
    </citation>
    <scope>NUCLEOTIDE SEQUENCE</scope>
    <source>
        <strain evidence="2">22TCCZM01-4</strain>
    </source>
</reference>
<gene>
    <name evidence="2" type="ORF">N5I87_12195</name>
</gene>
<dbReference type="RefSeq" id="WP_260799703.1">
    <property type="nucleotide sequence ID" value="NZ_JAOCQJ010000003.1"/>
</dbReference>
<name>A0AAE3I4P7_9RALS</name>
<comment type="caution">
    <text evidence="2">The sequence shown here is derived from an EMBL/GenBank/DDBJ whole genome shotgun (WGS) entry which is preliminary data.</text>
</comment>
<reference evidence="2" key="2">
    <citation type="submission" date="2023-02" db="EMBL/GenBank/DDBJ databases">
        <authorList>
            <person name="Lu C.-H."/>
        </authorList>
    </citation>
    <scope>NUCLEOTIDE SEQUENCE</scope>
    <source>
        <strain evidence="2">22TCCZM01-4</strain>
    </source>
</reference>
<dbReference type="AlphaFoldDB" id="A0AAE3I4P7"/>